<dbReference type="PANTHER" id="PTHR30502:SF0">
    <property type="entry name" value="PHOSPHOENOLPYRUVATE CARBOXYLASE FAMILY PROTEIN"/>
    <property type="match status" value="1"/>
</dbReference>
<dbReference type="InterPro" id="IPR005000">
    <property type="entry name" value="Aldolase/citrate-lyase_domain"/>
</dbReference>
<dbReference type="GO" id="GO:0016832">
    <property type="term" value="F:aldehyde-lyase activity"/>
    <property type="evidence" value="ECO:0007669"/>
    <property type="project" value="TreeGrafter"/>
</dbReference>
<organism evidence="5">
    <name type="scientific">marine metagenome</name>
    <dbReference type="NCBI Taxonomy" id="408172"/>
    <lineage>
        <taxon>unclassified sequences</taxon>
        <taxon>metagenomes</taxon>
        <taxon>ecological metagenomes</taxon>
    </lineage>
</organism>
<feature type="domain" description="HpcH/HpaI aldolase/citrate lyase" evidence="4">
    <location>
        <begin position="53"/>
        <end position="216"/>
    </location>
</feature>
<evidence type="ECO:0000256" key="1">
    <source>
        <dbReference type="ARBA" id="ARBA00005568"/>
    </source>
</evidence>
<proteinExistence type="inferred from homology"/>
<evidence type="ECO:0000259" key="4">
    <source>
        <dbReference type="Pfam" id="PF03328"/>
    </source>
</evidence>
<dbReference type="GO" id="GO:0005737">
    <property type="term" value="C:cytoplasm"/>
    <property type="evidence" value="ECO:0007669"/>
    <property type="project" value="TreeGrafter"/>
</dbReference>
<dbReference type="InterPro" id="IPR015813">
    <property type="entry name" value="Pyrv/PenolPyrv_kinase-like_dom"/>
</dbReference>
<protein>
    <recommendedName>
        <fullName evidence="4">HpcH/HpaI aldolase/citrate lyase domain-containing protein</fullName>
    </recommendedName>
</protein>
<evidence type="ECO:0000256" key="2">
    <source>
        <dbReference type="ARBA" id="ARBA00022723"/>
    </source>
</evidence>
<accession>A0A381SDS3</accession>
<dbReference type="Pfam" id="PF03328">
    <property type="entry name" value="HpcH_HpaI"/>
    <property type="match status" value="1"/>
</dbReference>
<evidence type="ECO:0000313" key="5">
    <source>
        <dbReference type="EMBL" id="SVA01458.1"/>
    </source>
</evidence>
<sequence length="257" mass="27604">MRTLTIIILLLSTSIVTIRGQSSVTDDTLARKLTSGQVIFGLFSGEKTPEQGARMAGYSKLDFVFYSLERGPFDLERMQAYEEGMANAGKAHPILLRIPPIRADRQAAHLRTGQGLDAGAVGLVFPHLESAEDARLAVAAVHTKGKTWPDSDAALLSMLLIEDQVGIDHVREIVSTPGVSIVSPGPGDLRQVYEGDTLKVENAIQTVLSACKEFNVPCGITAGTEDITDRIAQGFRVIILTAPEALTIGRLAAGRRN</sequence>
<keyword evidence="2" id="KW-0479">Metal-binding</keyword>
<dbReference type="InterPro" id="IPR050251">
    <property type="entry name" value="HpcH-HpaI_aldolase"/>
</dbReference>
<comment type="similarity">
    <text evidence="1">Belongs to the HpcH/HpaI aldolase family.</text>
</comment>
<dbReference type="AlphaFoldDB" id="A0A381SDS3"/>
<name>A0A381SDS3_9ZZZZ</name>
<evidence type="ECO:0000256" key="3">
    <source>
        <dbReference type="ARBA" id="ARBA00023239"/>
    </source>
</evidence>
<keyword evidence="3" id="KW-0456">Lyase</keyword>
<gene>
    <name evidence="5" type="ORF">METZ01_LOCUS54312</name>
</gene>
<dbReference type="GO" id="GO:0046872">
    <property type="term" value="F:metal ion binding"/>
    <property type="evidence" value="ECO:0007669"/>
    <property type="project" value="UniProtKB-KW"/>
</dbReference>
<dbReference type="PANTHER" id="PTHR30502">
    <property type="entry name" value="2-KETO-3-DEOXY-L-RHAMNONATE ALDOLASE"/>
    <property type="match status" value="1"/>
</dbReference>
<dbReference type="EMBL" id="UINC01002905">
    <property type="protein sequence ID" value="SVA01458.1"/>
    <property type="molecule type" value="Genomic_DNA"/>
</dbReference>
<dbReference type="Gene3D" id="3.20.20.60">
    <property type="entry name" value="Phosphoenolpyruvate-binding domains"/>
    <property type="match status" value="2"/>
</dbReference>
<dbReference type="InterPro" id="IPR040442">
    <property type="entry name" value="Pyrv_kinase-like_dom_sf"/>
</dbReference>
<reference evidence="5" key="1">
    <citation type="submission" date="2018-05" db="EMBL/GenBank/DDBJ databases">
        <authorList>
            <person name="Lanie J.A."/>
            <person name="Ng W.-L."/>
            <person name="Kazmierczak K.M."/>
            <person name="Andrzejewski T.M."/>
            <person name="Davidsen T.M."/>
            <person name="Wayne K.J."/>
            <person name="Tettelin H."/>
            <person name="Glass J.I."/>
            <person name="Rusch D."/>
            <person name="Podicherti R."/>
            <person name="Tsui H.-C.T."/>
            <person name="Winkler M.E."/>
        </authorList>
    </citation>
    <scope>NUCLEOTIDE SEQUENCE</scope>
</reference>
<dbReference type="SUPFAM" id="SSF51621">
    <property type="entry name" value="Phosphoenolpyruvate/pyruvate domain"/>
    <property type="match status" value="1"/>
</dbReference>